<dbReference type="Proteomes" id="UP001499979">
    <property type="component" value="Unassembled WGS sequence"/>
</dbReference>
<feature type="transmembrane region" description="Helical" evidence="1">
    <location>
        <begin position="94"/>
        <end position="120"/>
    </location>
</feature>
<keyword evidence="1" id="KW-0472">Membrane</keyword>
<protein>
    <submittedName>
        <fullName evidence="2">Uncharacterized protein</fullName>
    </submittedName>
</protein>
<name>A0ABP4F0T6_9ACTN</name>
<proteinExistence type="predicted"/>
<keyword evidence="1" id="KW-0812">Transmembrane</keyword>
<evidence type="ECO:0000313" key="2">
    <source>
        <dbReference type="EMBL" id="GAA1141148.1"/>
    </source>
</evidence>
<sequence>MLGPVIPMTHAAHHADSPDPVRRAWWSLLLFLVSFVAAFVVGEGLVTLYGYDSTDADVPGWVLLAAGLPACLVFAAPLLLTWRLARRAGPAGRAPLLVGAVVVGVFLAQNLLGLLAQVALG</sequence>
<keyword evidence="1" id="KW-1133">Transmembrane helix</keyword>
<keyword evidence="3" id="KW-1185">Reference proteome</keyword>
<evidence type="ECO:0000256" key="1">
    <source>
        <dbReference type="SAM" id="Phobius"/>
    </source>
</evidence>
<evidence type="ECO:0000313" key="3">
    <source>
        <dbReference type="Proteomes" id="UP001499979"/>
    </source>
</evidence>
<accession>A0ABP4F0T6</accession>
<feature type="transmembrane region" description="Helical" evidence="1">
    <location>
        <begin position="28"/>
        <end position="49"/>
    </location>
</feature>
<gene>
    <name evidence="2" type="ORF">GCM10009606_20800</name>
</gene>
<organism evidence="2 3">
    <name type="scientific">Nocardioides aquiterrae</name>
    <dbReference type="NCBI Taxonomy" id="203799"/>
    <lineage>
        <taxon>Bacteria</taxon>
        <taxon>Bacillati</taxon>
        <taxon>Actinomycetota</taxon>
        <taxon>Actinomycetes</taxon>
        <taxon>Propionibacteriales</taxon>
        <taxon>Nocardioidaceae</taxon>
        <taxon>Nocardioides</taxon>
    </lineage>
</organism>
<comment type="caution">
    <text evidence="2">The sequence shown here is derived from an EMBL/GenBank/DDBJ whole genome shotgun (WGS) entry which is preliminary data.</text>
</comment>
<dbReference type="EMBL" id="BAAAJE010000007">
    <property type="protein sequence ID" value="GAA1141148.1"/>
    <property type="molecule type" value="Genomic_DNA"/>
</dbReference>
<feature type="transmembrane region" description="Helical" evidence="1">
    <location>
        <begin position="61"/>
        <end position="82"/>
    </location>
</feature>
<reference evidence="3" key="1">
    <citation type="journal article" date="2019" name="Int. J. Syst. Evol. Microbiol.">
        <title>The Global Catalogue of Microorganisms (GCM) 10K type strain sequencing project: providing services to taxonomists for standard genome sequencing and annotation.</title>
        <authorList>
            <consortium name="The Broad Institute Genomics Platform"/>
            <consortium name="The Broad Institute Genome Sequencing Center for Infectious Disease"/>
            <person name="Wu L."/>
            <person name="Ma J."/>
        </authorList>
    </citation>
    <scope>NUCLEOTIDE SEQUENCE [LARGE SCALE GENOMIC DNA]</scope>
    <source>
        <strain evidence="3">JCM 11813</strain>
    </source>
</reference>